<evidence type="ECO:0000313" key="1">
    <source>
        <dbReference type="EMBL" id="GAI00328.1"/>
    </source>
</evidence>
<proteinExistence type="predicted"/>
<name>X1K1D1_9ZZZZ</name>
<dbReference type="AlphaFoldDB" id="X1K1D1"/>
<accession>X1K1D1</accession>
<protein>
    <submittedName>
        <fullName evidence="1">Uncharacterized protein</fullName>
    </submittedName>
</protein>
<comment type="caution">
    <text evidence="1">The sequence shown here is derived from an EMBL/GenBank/DDBJ whole genome shotgun (WGS) entry which is preliminary data.</text>
</comment>
<reference evidence="1" key="1">
    <citation type="journal article" date="2014" name="Front. Microbiol.">
        <title>High frequency of phylogenetically diverse reductive dehalogenase-homologous genes in deep subseafloor sedimentary metagenomes.</title>
        <authorList>
            <person name="Kawai M."/>
            <person name="Futagami T."/>
            <person name="Toyoda A."/>
            <person name="Takaki Y."/>
            <person name="Nishi S."/>
            <person name="Hori S."/>
            <person name="Arai W."/>
            <person name="Tsubouchi T."/>
            <person name="Morono Y."/>
            <person name="Uchiyama I."/>
            <person name="Ito T."/>
            <person name="Fujiyama A."/>
            <person name="Inagaki F."/>
            <person name="Takami H."/>
        </authorList>
    </citation>
    <scope>NUCLEOTIDE SEQUENCE</scope>
    <source>
        <strain evidence="1">Expedition CK06-06</strain>
    </source>
</reference>
<dbReference type="EMBL" id="BARV01000596">
    <property type="protein sequence ID" value="GAI00328.1"/>
    <property type="molecule type" value="Genomic_DNA"/>
</dbReference>
<gene>
    <name evidence="1" type="ORF">S06H3_02131</name>
</gene>
<feature type="non-terminal residue" evidence="1">
    <location>
        <position position="291"/>
    </location>
</feature>
<sequence length="291" mass="32790">MQRLARLARLPPRAAALAMVKETGSPVDFTNAREIDVRTWTFKDDVFGLYAYQGAPVTVDAATRDAFVNGALEDLQTQAWGQGMEIQYILITWNETVEGDNYYITDLVVGAVAKVKRDFDTGPDYLINALKAIGWFNQMISKMVMPWQSWILLTPTQTVAYHIWYWEAVSDPWKLEAPLHEPIPDPPSIAEVKNVVTSEADAALGTFMTKLIDKGFTPTILGRRVQVCYQTSPEHVTRWATHGRVYRTHVRFSWDFTSDPEYTVEDTRLLPGFLTAAFILSVIKIVGGLIA</sequence>
<organism evidence="1">
    <name type="scientific">marine sediment metagenome</name>
    <dbReference type="NCBI Taxonomy" id="412755"/>
    <lineage>
        <taxon>unclassified sequences</taxon>
        <taxon>metagenomes</taxon>
        <taxon>ecological metagenomes</taxon>
    </lineage>
</organism>